<dbReference type="SUPFAM" id="SSF158235">
    <property type="entry name" value="SOCS box-like"/>
    <property type="match status" value="1"/>
</dbReference>
<dbReference type="SUPFAM" id="SSF48403">
    <property type="entry name" value="Ankyrin repeat"/>
    <property type="match status" value="1"/>
</dbReference>
<feature type="repeat" description="ANK" evidence="3">
    <location>
        <begin position="112"/>
        <end position="144"/>
    </location>
</feature>
<dbReference type="Gene3D" id="1.10.750.20">
    <property type="entry name" value="SOCS box"/>
    <property type="match status" value="1"/>
</dbReference>
<dbReference type="Proteomes" id="UP001186944">
    <property type="component" value="Unassembled WGS sequence"/>
</dbReference>
<dbReference type="InterPro" id="IPR036770">
    <property type="entry name" value="Ankyrin_rpt-contain_sf"/>
</dbReference>
<dbReference type="Pfam" id="PF12796">
    <property type="entry name" value="Ank_2"/>
    <property type="match status" value="2"/>
</dbReference>
<evidence type="ECO:0000313" key="6">
    <source>
        <dbReference type="Proteomes" id="UP001186944"/>
    </source>
</evidence>
<dbReference type="PROSITE" id="PS50088">
    <property type="entry name" value="ANK_REPEAT"/>
    <property type="match status" value="5"/>
</dbReference>
<organism evidence="5 6">
    <name type="scientific">Pinctada imbricata</name>
    <name type="common">Atlantic pearl-oyster</name>
    <name type="synonym">Pinctada martensii</name>
    <dbReference type="NCBI Taxonomy" id="66713"/>
    <lineage>
        <taxon>Eukaryota</taxon>
        <taxon>Metazoa</taxon>
        <taxon>Spiralia</taxon>
        <taxon>Lophotrochozoa</taxon>
        <taxon>Mollusca</taxon>
        <taxon>Bivalvia</taxon>
        <taxon>Autobranchia</taxon>
        <taxon>Pteriomorphia</taxon>
        <taxon>Pterioida</taxon>
        <taxon>Pterioidea</taxon>
        <taxon>Pteriidae</taxon>
        <taxon>Pinctada</taxon>
    </lineage>
</organism>
<keyword evidence="2 3" id="KW-0040">ANK repeat</keyword>
<dbReference type="Pfam" id="PF00023">
    <property type="entry name" value="Ank"/>
    <property type="match status" value="2"/>
</dbReference>
<dbReference type="PRINTS" id="PR01415">
    <property type="entry name" value="ANKYRIN"/>
</dbReference>
<feature type="repeat" description="ANK" evidence="3">
    <location>
        <begin position="210"/>
        <end position="242"/>
    </location>
</feature>
<keyword evidence="1" id="KW-0677">Repeat</keyword>
<accession>A0AA88Y557</accession>
<protein>
    <recommendedName>
        <fullName evidence="4">SOCS box domain-containing protein</fullName>
    </recommendedName>
</protein>
<reference evidence="5" key="1">
    <citation type="submission" date="2019-08" db="EMBL/GenBank/DDBJ databases">
        <title>The improved chromosome-level genome for the pearl oyster Pinctada fucata martensii using PacBio sequencing and Hi-C.</title>
        <authorList>
            <person name="Zheng Z."/>
        </authorList>
    </citation>
    <scope>NUCLEOTIDE SEQUENCE</scope>
    <source>
        <strain evidence="5">ZZ-2019</strain>
        <tissue evidence="5">Adductor muscle</tissue>
    </source>
</reference>
<comment type="caution">
    <text evidence="5">The sequence shown here is derived from an EMBL/GenBank/DDBJ whole genome shotgun (WGS) entry which is preliminary data.</text>
</comment>
<dbReference type="CDD" id="cd03587">
    <property type="entry name" value="SOCS"/>
    <property type="match status" value="1"/>
</dbReference>
<dbReference type="InterPro" id="IPR001496">
    <property type="entry name" value="SOCS_box"/>
</dbReference>
<dbReference type="PANTHER" id="PTHR24171">
    <property type="entry name" value="ANKYRIN REPEAT DOMAIN-CONTAINING PROTEIN 39-RELATED"/>
    <property type="match status" value="1"/>
</dbReference>
<name>A0AA88Y557_PINIB</name>
<feature type="repeat" description="ANK" evidence="3">
    <location>
        <begin position="79"/>
        <end position="111"/>
    </location>
</feature>
<evidence type="ECO:0000256" key="2">
    <source>
        <dbReference type="ARBA" id="ARBA00023043"/>
    </source>
</evidence>
<dbReference type="GO" id="GO:0035556">
    <property type="term" value="P:intracellular signal transduction"/>
    <property type="evidence" value="ECO:0007669"/>
    <property type="project" value="InterPro"/>
</dbReference>
<evidence type="ECO:0000256" key="1">
    <source>
        <dbReference type="ARBA" id="ARBA00022737"/>
    </source>
</evidence>
<dbReference type="InterPro" id="IPR002110">
    <property type="entry name" value="Ankyrin_rpt"/>
</dbReference>
<sequence length="385" mass="42979">MMLAFPRNLNQRDLELALILSSKLGHVECVECFVSSGVNLEIEDNNGNTPLHLGVQSNNADVVKLLLQANCKVNNRGSGKFTPLHVAAKLGHDTCMTYLIQHGANVNLRDSGGNTPLILATKYGNYTAMKQLIEAGCNLDITDKEGLTALHYASHKARGVNILLNAGANPNVKDGDNITPLIMAASEGFDEVVKSLVRAKCDVNIANSSVHKTALHILAGKGHWDCINDLVFAGADVNLYDDFMHTPLFYAVRNNRYEVIKLLLRANCMVDTFQCSQNVPPEACPARLALSKGLIDVVKLFILTGYDRHHLKEGLQDQELRRHIDNATDIEHWLEHAYGVMTLKQSCRKWIRHHLGRSFYHDLDELPIPKVMKDFLFMKEIDEQH</sequence>
<dbReference type="Gene3D" id="1.25.40.20">
    <property type="entry name" value="Ankyrin repeat-containing domain"/>
    <property type="match status" value="3"/>
</dbReference>
<dbReference type="SMART" id="SM00248">
    <property type="entry name" value="ANK"/>
    <property type="match status" value="8"/>
</dbReference>
<feature type="repeat" description="ANK" evidence="3">
    <location>
        <begin position="46"/>
        <end position="78"/>
    </location>
</feature>
<proteinExistence type="predicted"/>
<feature type="domain" description="SOCS box" evidence="4">
    <location>
        <begin position="340"/>
        <end position="382"/>
    </location>
</feature>
<dbReference type="EMBL" id="VSWD01000007">
    <property type="protein sequence ID" value="KAK3098690.1"/>
    <property type="molecule type" value="Genomic_DNA"/>
</dbReference>
<dbReference type="PROSITE" id="PS50297">
    <property type="entry name" value="ANK_REP_REGION"/>
    <property type="match status" value="4"/>
</dbReference>
<keyword evidence="6" id="KW-1185">Reference proteome</keyword>
<evidence type="ECO:0000256" key="3">
    <source>
        <dbReference type="PROSITE-ProRule" id="PRU00023"/>
    </source>
</evidence>
<feature type="repeat" description="ANK" evidence="3">
    <location>
        <begin position="176"/>
        <end position="208"/>
    </location>
</feature>
<dbReference type="PROSITE" id="PS50225">
    <property type="entry name" value="SOCS"/>
    <property type="match status" value="1"/>
</dbReference>
<dbReference type="AlphaFoldDB" id="A0AA88Y557"/>
<dbReference type="InterPro" id="IPR036036">
    <property type="entry name" value="SOCS_box-like_dom_sf"/>
</dbReference>
<dbReference type="SMART" id="SM00969">
    <property type="entry name" value="SOCS_box"/>
    <property type="match status" value="1"/>
</dbReference>
<gene>
    <name evidence="5" type="ORF">FSP39_022077</name>
</gene>
<dbReference type="Pfam" id="PF07525">
    <property type="entry name" value="SOCS_box"/>
    <property type="match status" value="1"/>
</dbReference>
<evidence type="ECO:0000313" key="5">
    <source>
        <dbReference type="EMBL" id="KAK3098690.1"/>
    </source>
</evidence>
<evidence type="ECO:0000259" key="4">
    <source>
        <dbReference type="PROSITE" id="PS50225"/>
    </source>
</evidence>